<organism evidence="1 2">
    <name type="scientific">Roseimicrobium gellanilyticum</name>
    <dbReference type="NCBI Taxonomy" id="748857"/>
    <lineage>
        <taxon>Bacteria</taxon>
        <taxon>Pseudomonadati</taxon>
        <taxon>Verrucomicrobiota</taxon>
        <taxon>Verrucomicrobiia</taxon>
        <taxon>Verrucomicrobiales</taxon>
        <taxon>Verrucomicrobiaceae</taxon>
        <taxon>Roseimicrobium</taxon>
    </lineage>
</organism>
<proteinExistence type="predicted"/>
<dbReference type="Proteomes" id="UP000253426">
    <property type="component" value="Unassembled WGS sequence"/>
</dbReference>
<dbReference type="RefSeq" id="WP_113961711.1">
    <property type="nucleotide sequence ID" value="NZ_QNRR01000015.1"/>
</dbReference>
<sequence length="75" mass="8894">MGVLLLYFLSVPILEELTLKVVSRRRGKIVYTSADWVNTYGTPYHFVRIEGGLEDFFRPYEDWCRRTFSSPERDT</sequence>
<name>A0A366H4J6_9BACT</name>
<dbReference type="EMBL" id="QNRR01000015">
    <property type="protein sequence ID" value="RBP36934.1"/>
    <property type="molecule type" value="Genomic_DNA"/>
</dbReference>
<evidence type="ECO:0000313" key="1">
    <source>
        <dbReference type="EMBL" id="RBP36934.1"/>
    </source>
</evidence>
<comment type="caution">
    <text evidence="1">The sequence shown here is derived from an EMBL/GenBank/DDBJ whole genome shotgun (WGS) entry which is preliminary data.</text>
</comment>
<accession>A0A366H4J6</accession>
<gene>
    <name evidence="1" type="ORF">DES53_11575</name>
</gene>
<keyword evidence="2" id="KW-1185">Reference proteome</keyword>
<dbReference type="AlphaFoldDB" id="A0A366H4J6"/>
<reference evidence="1 2" key="1">
    <citation type="submission" date="2018-06" db="EMBL/GenBank/DDBJ databases">
        <title>Genomic Encyclopedia of Type Strains, Phase IV (KMG-IV): sequencing the most valuable type-strain genomes for metagenomic binning, comparative biology and taxonomic classification.</title>
        <authorList>
            <person name="Goeker M."/>
        </authorList>
    </citation>
    <scope>NUCLEOTIDE SEQUENCE [LARGE SCALE GENOMIC DNA]</scope>
    <source>
        <strain evidence="1 2">DSM 25532</strain>
    </source>
</reference>
<evidence type="ECO:0000313" key="2">
    <source>
        <dbReference type="Proteomes" id="UP000253426"/>
    </source>
</evidence>
<protein>
    <submittedName>
        <fullName evidence="1">Uncharacterized protein</fullName>
    </submittedName>
</protein>